<reference evidence="1 2" key="1">
    <citation type="submission" date="2024-09" db="EMBL/GenBank/DDBJ databases">
        <authorList>
            <person name="Lee S.D."/>
        </authorList>
    </citation>
    <scope>NUCLEOTIDE SEQUENCE [LARGE SCALE GENOMIC DNA]</scope>
    <source>
        <strain evidence="1 2">N1-5</strain>
    </source>
</reference>
<organism evidence="1 2">
    <name type="scientific">Streptacidiphilus cavernicola</name>
    <dbReference type="NCBI Taxonomy" id="3342716"/>
    <lineage>
        <taxon>Bacteria</taxon>
        <taxon>Bacillati</taxon>
        <taxon>Actinomycetota</taxon>
        <taxon>Actinomycetes</taxon>
        <taxon>Kitasatosporales</taxon>
        <taxon>Streptomycetaceae</taxon>
        <taxon>Streptacidiphilus</taxon>
    </lineage>
</organism>
<keyword evidence="2" id="KW-1185">Reference proteome</keyword>
<dbReference type="Proteomes" id="UP001592528">
    <property type="component" value="Unassembled WGS sequence"/>
</dbReference>
<proteinExistence type="predicted"/>
<comment type="caution">
    <text evidence="1">The sequence shown here is derived from an EMBL/GenBank/DDBJ whole genome shotgun (WGS) entry which is preliminary data.</text>
</comment>
<dbReference type="EMBL" id="JBHEZZ010000014">
    <property type="protein sequence ID" value="MFC1404440.1"/>
    <property type="molecule type" value="Genomic_DNA"/>
</dbReference>
<sequence length="57" mass="6407">MGEALVQWQEYPGPVCEECARLREQARAAVLCGDKSRLSDVRVMQGRHRRAEHGQAA</sequence>
<name>A0ABV6USJ5_9ACTN</name>
<gene>
    <name evidence="1" type="ORF">ACEZDJ_24390</name>
</gene>
<evidence type="ECO:0000313" key="2">
    <source>
        <dbReference type="Proteomes" id="UP001592528"/>
    </source>
</evidence>
<dbReference type="RefSeq" id="WP_198037343.1">
    <property type="nucleotide sequence ID" value="NZ_JBHEZZ010000014.1"/>
</dbReference>
<evidence type="ECO:0000313" key="1">
    <source>
        <dbReference type="EMBL" id="MFC1404440.1"/>
    </source>
</evidence>
<accession>A0ABV6USJ5</accession>
<protein>
    <submittedName>
        <fullName evidence="1">Uncharacterized protein</fullName>
    </submittedName>
</protein>